<dbReference type="VEuPathDB" id="FungiDB:EYZ11_012982"/>
<dbReference type="SUPFAM" id="SSF52343">
    <property type="entry name" value="Ferredoxin reductase-like, C-terminal NADP-linked domain"/>
    <property type="match status" value="1"/>
</dbReference>
<keyword evidence="2" id="KW-0560">Oxidoreductase</keyword>
<protein>
    <recommendedName>
        <fullName evidence="3">Ferric reductase NAD binding domain-containing protein</fullName>
    </recommendedName>
</protein>
<dbReference type="GeneID" id="54325024"/>
<comment type="caution">
    <text evidence="4">The sequence shown here is derived from an EMBL/GenBank/DDBJ whole genome shotgun (WGS) entry which is preliminary data.</text>
</comment>
<evidence type="ECO:0000256" key="2">
    <source>
        <dbReference type="ARBA" id="ARBA00023002"/>
    </source>
</evidence>
<dbReference type="GO" id="GO:0000293">
    <property type="term" value="F:ferric-chelate reductase activity"/>
    <property type="evidence" value="ECO:0007669"/>
    <property type="project" value="TreeGrafter"/>
</dbReference>
<dbReference type="EMBL" id="QUQM01000001">
    <property type="protein sequence ID" value="KAA8649651.1"/>
    <property type="molecule type" value="Genomic_DNA"/>
</dbReference>
<accession>A0A5M9MRB0</accession>
<dbReference type="PANTHER" id="PTHR32361">
    <property type="entry name" value="FERRIC/CUPRIC REDUCTASE TRANSMEMBRANE COMPONENT"/>
    <property type="match status" value="1"/>
</dbReference>
<dbReference type="InterPro" id="IPR013121">
    <property type="entry name" value="Fe_red_NAD-bd_6"/>
</dbReference>
<evidence type="ECO:0000313" key="5">
    <source>
        <dbReference type="Proteomes" id="UP000324241"/>
    </source>
</evidence>
<dbReference type="PANTHER" id="PTHR32361:SF26">
    <property type="entry name" value="FAD-BINDING 8 DOMAIN-CONTAINING PROTEIN-RELATED"/>
    <property type="match status" value="1"/>
</dbReference>
<feature type="domain" description="Ferric reductase NAD binding" evidence="3">
    <location>
        <begin position="115"/>
        <end position="238"/>
    </location>
</feature>
<name>A0A5M9MRB0_9EURO</name>
<sequence length="376" mass="41323">MHNTFIESLWGKYRLFNSDSSSALGCASGERVGFGAPSIGLFYLAQSHPFTISWWEDNDIGKATSVSLLLRSRSGFTRKLLDRLGQEREYTVWIDGPFGPASIGPCGFGGQMGDYGHVFMVATGIGIATQLPYIKELLGEYRKARIRTQRISLIWQLDEEGDWESAHDWLQMLVKQDEGCLLNVTVYDTLEPASKGDPQRFGYHDLIKVHSGRPNWELQLSSEVEKQKGRMLVAVSACRPVRDQMLRLAACRGELDEVEMAIISKEVLGGLNYIHNNSASPTNMWIPRTSSSPTPHAAAVGALLVDLKEPGTSGRNPGTLQLARPQDVSDLCNEFIQQSATLSAEALLKVSKPSVLPSAANKISTTFFSSSQELAA</sequence>
<evidence type="ECO:0000256" key="1">
    <source>
        <dbReference type="ARBA" id="ARBA00022448"/>
    </source>
</evidence>
<evidence type="ECO:0000259" key="3">
    <source>
        <dbReference type="Pfam" id="PF08030"/>
    </source>
</evidence>
<dbReference type="Gene3D" id="3.40.50.80">
    <property type="entry name" value="Nucleotide-binding domain of ferredoxin-NADP reductase (FNR) module"/>
    <property type="match status" value="1"/>
</dbReference>
<dbReference type="AlphaFoldDB" id="A0A5M9MRB0"/>
<keyword evidence="1" id="KW-0813">Transport</keyword>
<dbReference type="CDD" id="cd06186">
    <property type="entry name" value="NOX_Duox_like_FAD_NADP"/>
    <property type="match status" value="1"/>
</dbReference>
<dbReference type="GO" id="GO:0015677">
    <property type="term" value="P:copper ion import"/>
    <property type="evidence" value="ECO:0007669"/>
    <property type="project" value="TreeGrafter"/>
</dbReference>
<dbReference type="Pfam" id="PF08030">
    <property type="entry name" value="NAD_binding_6"/>
    <property type="match status" value="1"/>
</dbReference>
<dbReference type="OrthoDB" id="4494341at2759"/>
<gene>
    <name evidence="4" type="ORF">ATNIH1004_002322</name>
</gene>
<dbReference type="GO" id="GO:0006826">
    <property type="term" value="P:iron ion transport"/>
    <property type="evidence" value="ECO:0007669"/>
    <property type="project" value="TreeGrafter"/>
</dbReference>
<organism evidence="4 5">
    <name type="scientific">Aspergillus tanneri</name>
    <dbReference type="NCBI Taxonomy" id="1220188"/>
    <lineage>
        <taxon>Eukaryota</taxon>
        <taxon>Fungi</taxon>
        <taxon>Dikarya</taxon>
        <taxon>Ascomycota</taxon>
        <taxon>Pezizomycotina</taxon>
        <taxon>Eurotiomycetes</taxon>
        <taxon>Eurotiomycetidae</taxon>
        <taxon>Eurotiales</taxon>
        <taxon>Aspergillaceae</taxon>
        <taxon>Aspergillus</taxon>
        <taxon>Aspergillus subgen. Circumdati</taxon>
    </lineage>
</organism>
<dbReference type="RefSeq" id="XP_033429012.1">
    <property type="nucleotide sequence ID" value="XM_033567017.1"/>
</dbReference>
<evidence type="ECO:0000313" key="4">
    <source>
        <dbReference type="EMBL" id="KAA8649651.1"/>
    </source>
</evidence>
<dbReference type="InterPro" id="IPR039261">
    <property type="entry name" value="FNR_nucleotide-bd"/>
</dbReference>
<dbReference type="GO" id="GO:0006879">
    <property type="term" value="P:intracellular iron ion homeostasis"/>
    <property type="evidence" value="ECO:0007669"/>
    <property type="project" value="TreeGrafter"/>
</dbReference>
<proteinExistence type="predicted"/>
<dbReference type="GO" id="GO:0005886">
    <property type="term" value="C:plasma membrane"/>
    <property type="evidence" value="ECO:0007669"/>
    <property type="project" value="TreeGrafter"/>
</dbReference>
<reference evidence="4 5" key="1">
    <citation type="submission" date="2019-08" db="EMBL/GenBank/DDBJ databases">
        <title>The genome sequence of a newly discovered highly antifungal drug resistant Aspergillus species, Aspergillus tanneri NIH 1004.</title>
        <authorList>
            <person name="Mounaud S."/>
            <person name="Singh I."/>
            <person name="Joardar V."/>
            <person name="Pakala S."/>
            <person name="Pakala S."/>
            <person name="Venepally P."/>
            <person name="Chung J.K."/>
            <person name="Losada L."/>
            <person name="Nierman W.C."/>
        </authorList>
    </citation>
    <scope>NUCLEOTIDE SEQUENCE [LARGE SCALE GENOMIC DNA]</scope>
    <source>
        <strain evidence="4 5">NIH1004</strain>
    </source>
</reference>
<dbReference type="Proteomes" id="UP000324241">
    <property type="component" value="Unassembled WGS sequence"/>
</dbReference>
<dbReference type="VEuPathDB" id="FungiDB:EYZ11_006007"/>
<dbReference type="InterPro" id="IPR051410">
    <property type="entry name" value="Ferric/Cupric_Reductase"/>
</dbReference>